<dbReference type="AlphaFoldDB" id="A0A818V7I6"/>
<dbReference type="EMBL" id="CAJOBD010000702">
    <property type="protein sequence ID" value="CAF3708144.1"/>
    <property type="molecule type" value="Genomic_DNA"/>
</dbReference>
<name>A0A818V7I6_9BILA</name>
<evidence type="ECO:0000313" key="2">
    <source>
        <dbReference type="Proteomes" id="UP000663836"/>
    </source>
</evidence>
<evidence type="ECO:0000313" key="1">
    <source>
        <dbReference type="EMBL" id="CAF3708144.1"/>
    </source>
</evidence>
<sequence length="915" mass="107292">MYHLHCQNESILTLDSSLVKEGNFIKLYELEQTLTSNLEKLKIEDTTMLQEKIRRTEQHLGNSGQITLNEEKKRTDVKNFHGDLTTMPSCTEKTTMELLEHFERRLLEDYATGVGKSTIVQFLAGTKIEESQLKVDQEQCLKVLARVESIKNSELSIVTSHPLNKLETRHIIPITIQLKEIFGHYENGEIILCDAPDFSNSSIPEIDIVNGIEVIEALKECRSIKILALLSYDRQHDILKLMRTLIDMINGIEDRLNSIIYIYTKCSMTTDINTLLTDMKTSSTDLFIESDNVFAIVLSDMIEKTVKIDPIHDDPKELIKKLKRVQDNLHMLQNSFEEFQLHYNRTCENFTQRLENWIHSAYESIVNNEFKHVTEILHILLQYSFVLKKHFDGRIEKTYENIVKSLLRHLSSFSEKVECLLAKIRLSDNDIEILKTYMKILRSAKENTVLQDHISTYVKMQEKKLDVSSQQTIRETYGENCTYFNEIYNQFISKIVKYFDEINERIREIFEKNGDYALEYIEKFVFDMEAIRTIPELELKTARSYYRIVENIYGYVQRFQKETEELFFSIDHNSEIPNYRRLARSLIRLKNSEWINRVSPIVSNNSMHDITDELVQYAHQLEVRLMKLDLCLKYPDHICLAKEILEKIQSMSILERSIPELENDRLDTSTANSALAYIKQCEKVDHVRVKESAADAYEILQNYISEYDVQDDPLQYTHNLKMYLQELSSLSKFTGFRSIEVCIDADSFYQAEQSMDNLSCIQRELADIYASDSITKKSDELKKKMDDIVNTISNRYDSMNVEDYPFHSPHDLLKKLETVALRGRTRYHQTRISVLRKIQQNFNRAIDKLHDVPLDERPAKIRSLNYILCFLPEELKAPFKSQIDEMSQLFTDEEKMQKRNFEVYSKINTSTYSSS</sequence>
<dbReference type="Proteomes" id="UP000663836">
    <property type="component" value="Unassembled WGS sequence"/>
</dbReference>
<proteinExistence type="predicted"/>
<gene>
    <name evidence="1" type="ORF">JBS370_LOCUS9963</name>
</gene>
<accession>A0A818V7I6</accession>
<dbReference type="Gene3D" id="3.40.50.300">
    <property type="entry name" value="P-loop containing nucleotide triphosphate hydrolases"/>
    <property type="match status" value="1"/>
</dbReference>
<reference evidence="1" key="1">
    <citation type="submission" date="2021-02" db="EMBL/GenBank/DDBJ databases">
        <authorList>
            <person name="Nowell W R."/>
        </authorList>
    </citation>
    <scope>NUCLEOTIDE SEQUENCE</scope>
</reference>
<comment type="caution">
    <text evidence="1">The sequence shown here is derived from an EMBL/GenBank/DDBJ whole genome shotgun (WGS) entry which is preliminary data.</text>
</comment>
<protein>
    <submittedName>
        <fullName evidence="1">Uncharacterized protein</fullName>
    </submittedName>
</protein>
<dbReference type="InterPro" id="IPR027417">
    <property type="entry name" value="P-loop_NTPase"/>
</dbReference>
<organism evidence="1 2">
    <name type="scientific">Rotaria sordida</name>
    <dbReference type="NCBI Taxonomy" id="392033"/>
    <lineage>
        <taxon>Eukaryota</taxon>
        <taxon>Metazoa</taxon>
        <taxon>Spiralia</taxon>
        <taxon>Gnathifera</taxon>
        <taxon>Rotifera</taxon>
        <taxon>Eurotatoria</taxon>
        <taxon>Bdelloidea</taxon>
        <taxon>Philodinida</taxon>
        <taxon>Philodinidae</taxon>
        <taxon>Rotaria</taxon>
    </lineage>
</organism>